<organism evidence="1 2">
    <name type="scientific">Herbaspirillum rubrisubalbicans Os34</name>
    <dbReference type="NCBI Taxonomy" id="1235827"/>
    <lineage>
        <taxon>Bacteria</taxon>
        <taxon>Pseudomonadati</taxon>
        <taxon>Pseudomonadota</taxon>
        <taxon>Betaproteobacteria</taxon>
        <taxon>Burkholderiales</taxon>
        <taxon>Oxalobacteraceae</taxon>
        <taxon>Herbaspirillum</taxon>
    </lineage>
</organism>
<gene>
    <name evidence="1" type="ORF">C798_00125</name>
</gene>
<name>A0A6M3ZME8_9BURK</name>
<dbReference type="AlphaFoldDB" id="A0A6M3ZME8"/>
<protein>
    <submittedName>
        <fullName evidence="1">Uncharacterized protein</fullName>
    </submittedName>
</protein>
<accession>A0A6M3ZME8</accession>
<dbReference type="EMBL" id="CP008956">
    <property type="protein sequence ID" value="QJP98691.1"/>
    <property type="molecule type" value="Genomic_DNA"/>
</dbReference>
<evidence type="ECO:0000313" key="2">
    <source>
        <dbReference type="Proteomes" id="UP000501648"/>
    </source>
</evidence>
<sequence>MDIASAAHKAAFKGAHLPIKTLLKAHGLASHIGINLDCDLNDNPDILTTSIVKCCLMVDDGYRFSAPDIAASAAAAHCATRRFVDELFAYPTLKWVFVFGEPGWVALHELRRDGKALIDVLRSAGLKVLQLPHFAQNFQQRELFCCSPSEEAVLLKAKPEYVKYSAAALRMRDMVIRAIS</sequence>
<proteinExistence type="predicted"/>
<dbReference type="Proteomes" id="UP000501648">
    <property type="component" value="Chromosome"/>
</dbReference>
<evidence type="ECO:0000313" key="1">
    <source>
        <dbReference type="EMBL" id="QJP98691.1"/>
    </source>
</evidence>
<reference evidence="1 2" key="1">
    <citation type="journal article" date="2012" name="J. Bacteriol.">
        <title>Genome sequence of the pathogenic Herbaspirillum seropedicae strain Os34, isolated from rice roots.</title>
        <authorList>
            <person name="Ye W."/>
            <person name="Ye S."/>
            <person name="Liu J."/>
            <person name="Chang S."/>
            <person name="Chen M."/>
            <person name="Zhu B."/>
            <person name="Guo L."/>
            <person name="An Q."/>
        </authorList>
    </citation>
    <scope>NUCLEOTIDE SEQUENCE [LARGE SCALE GENOMIC DNA]</scope>
    <source>
        <strain evidence="1 2">Os34</strain>
    </source>
</reference>